<dbReference type="InterPro" id="IPR027417">
    <property type="entry name" value="P-loop_NTPase"/>
</dbReference>
<proteinExistence type="predicted"/>
<dbReference type="Gene3D" id="3.40.50.300">
    <property type="entry name" value="P-loop containing nucleotide triphosphate hydrolases"/>
    <property type="match status" value="2"/>
</dbReference>
<sequence length="169" mass="18065">MLTGVDPTVRPGEVVDLLGPNGSGKSSLPRCVCRRLRPDRGRMLLDGSDVWRTAPREVARTAAALAQDVPPDLENTVRQVVELVRIALDLGVTVPAALHDLQFASAVCDRLVVLRQGVLVLDGPGTEVVTEKPLSEVYGVAARVTPGPDGLPRVSLVLEQPPSRRGLRT</sequence>
<dbReference type="AlphaFoldDB" id="A0A1I1NG18"/>
<dbReference type="SUPFAM" id="SSF52540">
    <property type="entry name" value="P-loop containing nucleoside triphosphate hydrolases"/>
    <property type="match status" value="1"/>
</dbReference>
<keyword evidence="3" id="KW-1185">Reference proteome</keyword>
<name>A0A1I1NG18_9ACTN</name>
<evidence type="ECO:0000313" key="3">
    <source>
        <dbReference type="Proteomes" id="UP000199207"/>
    </source>
</evidence>
<evidence type="ECO:0000259" key="1">
    <source>
        <dbReference type="Pfam" id="PF00005"/>
    </source>
</evidence>
<dbReference type="GO" id="GO:0005524">
    <property type="term" value="F:ATP binding"/>
    <property type="evidence" value="ECO:0007669"/>
    <property type="project" value="InterPro"/>
</dbReference>
<dbReference type="Proteomes" id="UP000199207">
    <property type="component" value="Unassembled WGS sequence"/>
</dbReference>
<dbReference type="Pfam" id="PF00005">
    <property type="entry name" value="ABC_tran"/>
    <property type="match status" value="1"/>
</dbReference>
<protein>
    <submittedName>
        <fullName evidence="2">ABC transporter</fullName>
    </submittedName>
</protein>
<dbReference type="InterPro" id="IPR003439">
    <property type="entry name" value="ABC_transporter-like_ATP-bd"/>
</dbReference>
<accession>A0A1I1NG18</accession>
<reference evidence="2 3" key="1">
    <citation type="submission" date="2016-10" db="EMBL/GenBank/DDBJ databases">
        <authorList>
            <person name="de Groot N.N."/>
        </authorList>
    </citation>
    <scope>NUCLEOTIDE SEQUENCE [LARGE SCALE GENOMIC DNA]</scope>
    <source>
        <strain evidence="2 3">CGMCC 4.5739</strain>
    </source>
</reference>
<evidence type="ECO:0000313" key="2">
    <source>
        <dbReference type="EMBL" id="SFC92670.1"/>
    </source>
</evidence>
<dbReference type="PANTHER" id="PTHR42794">
    <property type="entry name" value="HEMIN IMPORT ATP-BINDING PROTEIN HMUV"/>
    <property type="match status" value="1"/>
</dbReference>
<organism evidence="2 3">
    <name type="scientific">Streptomyces aidingensis</name>
    <dbReference type="NCBI Taxonomy" id="910347"/>
    <lineage>
        <taxon>Bacteria</taxon>
        <taxon>Bacillati</taxon>
        <taxon>Actinomycetota</taxon>
        <taxon>Actinomycetes</taxon>
        <taxon>Kitasatosporales</taxon>
        <taxon>Streptomycetaceae</taxon>
        <taxon>Streptomyces</taxon>
    </lineage>
</organism>
<feature type="domain" description="ABC transporter" evidence="1">
    <location>
        <begin position="3"/>
        <end position="89"/>
    </location>
</feature>
<gene>
    <name evidence="2" type="ORF">SAMN05421773_107225</name>
</gene>
<dbReference type="EMBL" id="FOLM01000007">
    <property type="protein sequence ID" value="SFC92670.1"/>
    <property type="molecule type" value="Genomic_DNA"/>
</dbReference>
<dbReference type="GO" id="GO:0016887">
    <property type="term" value="F:ATP hydrolysis activity"/>
    <property type="evidence" value="ECO:0007669"/>
    <property type="project" value="InterPro"/>
</dbReference>
<dbReference type="STRING" id="910347.SAMN05421773_107225"/>
<dbReference type="PANTHER" id="PTHR42794:SF2">
    <property type="entry name" value="ABC TRANSPORTER ATP-BINDING PROTEIN"/>
    <property type="match status" value="1"/>
</dbReference>